<dbReference type="InterPro" id="IPR013525">
    <property type="entry name" value="ABC2_TM"/>
</dbReference>
<dbReference type="OrthoDB" id="3217868at2"/>
<gene>
    <name evidence="8" type="ORF">CF165_13290</name>
</gene>
<feature type="transmembrane region" description="Helical" evidence="6">
    <location>
        <begin position="59"/>
        <end position="86"/>
    </location>
</feature>
<dbReference type="Pfam" id="PF01061">
    <property type="entry name" value="ABC2_membrane"/>
    <property type="match status" value="1"/>
</dbReference>
<comment type="caution">
    <text evidence="8">The sequence shown here is derived from an EMBL/GenBank/DDBJ whole genome shotgun (WGS) entry which is preliminary data.</text>
</comment>
<organism evidence="8 9">
    <name type="scientific">Amycolatopsis vastitatis</name>
    <dbReference type="NCBI Taxonomy" id="1905142"/>
    <lineage>
        <taxon>Bacteria</taxon>
        <taxon>Bacillati</taxon>
        <taxon>Actinomycetota</taxon>
        <taxon>Actinomycetes</taxon>
        <taxon>Pseudonocardiales</taxon>
        <taxon>Pseudonocardiaceae</taxon>
        <taxon>Amycolatopsis</taxon>
    </lineage>
</organism>
<feature type="domain" description="ABC transmembrane type-2" evidence="7">
    <location>
        <begin position="25"/>
        <end position="252"/>
    </location>
</feature>
<dbReference type="GO" id="GO:0046677">
    <property type="term" value="P:response to antibiotic"/>
    <property type="evidence" value="ECO:0007669"/>
    <property type="project" value="UniProtKB-KW"/>
</dbReference>
<evidence type="ECO:0000256" key="4">
    <source>
        <dbReference type="ARBA" id="ARBA00023136"/>
    </source>
</evidence>
<feature type="transmembrane region" description="Helical" evidence="6">
    <location>
        <begin position="228"/>
        <end position="249"/>
    </location>
</feature>
<keyword evidence="6" id="KW-1003">Cell membrane</keyword>
<accession>A0A229TBW3</accession>
<keyword evidence="6" id="KW-0813">Transport</keyword>
<evidence type="ECO:0000313" key="8">
    <source>
        <dbReference type="EMBL" id="OXM68480.1"/>
    </source>
</evidence>
<comment type="subcellular location">
    <subcellularLocation>
        <location evidence="6">Cell membrane</location>
        <topology evidence="6">Multi-pass membrane protein</topology>
    </subcellularLocation>
    <subcellularLocation>
        <location evidence="1">Membrane</location>
        <topology evidence="1">Multi-pass membrane protein</topology>
    </subcellularLocation>
</comment>
<evidence type="ECO:0000313" key="9">
    <source>
        <dbReference type="Proteomes" id="UP000215199"/>
    </source>
</evidence>
<dbReference type="PANTHER" id="PTHR43027:SF2">
    <property type="entry name" value="TRANSPORT PERMEASE PROTEIN"/>
    <property type="match status" value="1"/>
</dbReference>
<feature type="transmembrane region" description="Helical" evidence="6">
    <location>
        <begin position="28"/>
        <end position="47"/>
    </location>
</feature>
<keyword evidence="2 6" id="KW-0812">Transmembrane</keyword>
<dbReference type="Proteomes" id="UP000215199">
    <property type="component" value="Unassembled WGS sequence"/>
</dbReference>
<dbReference type="InterPro" id="IPR000412">
    <property type="entry name" value="ABC_2_transport"/>
</dbReference>
<dbReference type="EMBL" id="NMUL01000010">
    <property type="protein sequence ID" value="OXM68480.1"/>
    <property type="molecule type" value="Genomic_DNA"/>
</dbReference>
<comment type="similarity">
    <text evidence="6">Belongs to the ABC-2 integral membrane protein family.</text>
</comment>
<keyword evidence="9" id="KW-1185">Reference proteome</keyword>
<evidence type="ECO:0000256" key="6">
    <source>
        <dbReference type="RuleBase" id="RU361157"/>
    </source>
</evidence>
<keyword evidence="5" id="KW-0046">Antibiotic resistance</keyword>
<feature type="transmembrane region" description="Helical" evidence="6">
    <location>
        <begin position="173"/>
        <end position="192"/>
    </location>
</feature>
<dbReference type="AlphaFoldDB" id="A0A229TBW3"/>
<proteinExistence type="inferred from homology"/>
<sequence length="252" mass="25494">MKGETVSVLTKLTAAEAKVFLRDPGAPAVVAGIPLALLLVFGLMPGANLPDPKYGGHSALATVIAPMAVTILLAMLALTLFPNAMATYREKGLLKRLSASPVPPSRLLAAQLLVNLAVAVVVVLVIAGVGGLALGIPLPGNPGGFLLSIVLGTLALFSAGLVVAALAPTGRAASGIGSALLFPMMALGGVWVPKEQLPPFLQHVADVLPLGATLNALRATWAGDAPELLQLGAMAAFAVAGTAIAARVFRWE</sequence>
<feature type="transmembrane region" description="Helical" evidence="6">
    <location>
        <begin position="107"/>
        <end position="133"/>
    </location>
</feature>
<dbReference type="PROSITE" id="PS51012">
    <property type="entry name" value="ABC_TM2"/>
    <property type="match status" value="1"/>
</dbReference>
<dbReference type="InterPro" id="IPR052902">
    <property type="entry name" value="ABC-2_transporter"/>
</dbReference>
<protein>
    <recommendedName>
        <fullName evidence="6">Transport permease protein</fullName>
    </recommendedName>
</protein>
<evidence type="ECO:0000256" key="3">
    <source>
        <dbReference type="ARBA" id="ARBA00022989"/>
    </source>
</evidence>
<name>A0A229TBW3_9PSEU</name>
<evidence type="ECO:0000259" key="7">
    <source>
        <dbReference type="PROSITE" id="PS51012"/>
    </source>
</evidence>
<evidence type="ECO:0000256" key="1">
    <source>
        <dbReference type="ARBA" id="ARBA00004141"/>
    </source>
</evidence>
<keyword evidence="3 6" id="KW-1133">Transmembrane helix</keyword>
<feature type="transmembrane region" description="Helical" evidence="6">
    <location>
        <begin position="145"/>
        <end position="166"/>
    </location>
</feature>
<dbReference type="PIRSF" id="PIRSF006648">
    <property type="entry name" value="DrrB"/>
    <property type="match status" value="1"/>
</dbReference>
<dbReference type="GO" id="GO:0043190">
    <property type="term" value="C:ATP-binding cassette (ABC) transporter complex"/>
    <property type="evidence" value="ECO:0007669"/>
    <property type="project" value="InterPro"/>
</dbReference>
<reference evidence="9" key="1">
    <citation type="submission" date="2017-07" db="EMBL/GenBank/DDBJ databases">
        <title>Comparative genome mining reveals phylogenetic distribution patterns of secondary metabolites in Amycolatopsis.</title>
        <authorList>
            <person name="Adamek M."/>
            <person name="Alanjary M."/>
            <person name="Sales-Ortells H."/>
            <person name="Goodfellow M."/>
            <person name="Bull A.T."/>
            <person name="Kalinowski J."/>
            <person name="Ziemert N."/>
        </authorList>
    </citation>
    <scope>NUCLEOTIDE SEQUENCE [LARGE SCALE GENOMIC DNA]</scope>
    <source>
        <strain evidence="9">H5</strain>
    </source>
</reference>
<evidence type="ECO:0000256" key="2">
    <source>
        <dbReference type="ARBA" id="ARBA00022692"/>
    </source>
</evidence>
<dbReference type="InterPro" id="IPR047817">
    <property type="entry name" value="ABC2_TM_bact-type"/>
</dbReference>
<dbReference type="PRINTS" id="PR00164">
    <property type="entry name" value="ABC2TRNSPORT"/>
</dbReference>
<dbReference type="GO" id="GO:0140359">
    <property type="term" value="F:ABC-type transporter activity"/>
    <property type="evidence" value="ECO:0007669"/>
    <property type="project" value="InterPro"/>
</dbReference>
<keyword evidence="4 6" id="KW-0472">Membrane</keyword>
<evidence type="ECO:0000256" key="5">
    <source>
        <dbReference type="ARBA" id="ARBA00023251"/>
    </source>
</evidence>
<dbReference type="PANTHER" id="PTHR43027">
    <property type="entry name" value="DOXORUBICIN RESISTANCE ABC TRANSPORTER PERMEASE PROTEIN DRRC-RELATED"/>
    <property type="match status" value="1"/>
</dbReference>